<name>A0A3E0HE74_9PSEU</name>
<proteinExistence type="predicted"/>
<dbReference type="InterPro" id="IPR007343">
    <property type="entry name" value="Uncharacterised_pept_Zn_put"/>
</dbReference>
<dbReference type="Pfam" id="PF04228">
    <property type="entry name" value="Zn_peptidase"/>
    <property type="match status" value="1"/>
</dbReference>
<dbReference type="AlphaFoldDB" id="A0A3E0HE74"/>
<sequence>MCAAISACLRSSLVIRVRSAAWLLAALMLAACGGVPQTSETPSVSNGPSDRLPGFPDAPATPPVTPPQTVDQVQQFVGGVFTDAQAQWTKVFAAAGVGYRPARMVLFTSAVRSGCGPQTSAVGPFYCPADDTVYLDVTFFDEMSKRFGVSGDFAMAYVVAHEVGHHIQNVTGVNAAVAKAERAQPSAANTLSVMTELQADCYAGVWAHSTYRRGLLEPGDIEEALKTAAAIGDDFQQKAATGSVRPEEWTHGSSAQRQQWLTAGYQSGQPGSCDTFAKGV</sequence>
<evidence type="ECO:0000256" key="2">
    <source>
        <dbReference type="ARBA" id="ARBA00022692"/>
    </source>
</evidence>
<feature type="signal peptide" evidence="6">
    <location>
        <begin position="1"/>
        <end position="20"/>
    </location>
</feature>
<keyword evidence="4" id="KW-0472">Membrane</keyword>
<keyword evidence="2" id="KW-0812">Transmembrane</keyword>
<keyword evidence="6" id="KW-0732">Signal</keyword>
<dbReference type="PANTHER" id="PTHR30168:SF0">
    <property type="entry name" value="INNER MEMBRANE PROTEIN"/>
    <property type="match status" value="1"/>
</dbReference>
<comment type="caution">
    <text evidence="7">The sequence shown here is derived from an EMBL/GenBank/DDBJ whole genome shotgun (WGS) entry which is preliminary data.</text>
</comment>
<dbReference type="PANTHER" id="PTHR30168">
    <property type="entry name" value="PUTATIVE MEMBRANE PROTEIN YPFJ"/>
    <property type="match status" value="1"/>
</dbReference>
<dbReference type="OrthoDB" id="9774900at2"/>
<evidence type="ECO:0000256" key="5">
    <source>
        <dbReference type="SAM" id="MobiDB-lite"/>
    </source>
</evidence>
<dbReference type="EMBL" id="QUNO01000009">
    <property type="protein sequence ID" value="REH43497.1"/>
    <property type="molecule type" value="Genomic_DNA"/>
</dbReference>
<keyword evidence="8" id="KW-1185">Reference proteome</keyword>
<feature type="chain" id="PRO_5017559932" description="Metalloprotease" evidence="6">
    <location>
        <begin position="21"/>
        <end position="280"/>
    </location>
</feature>
<evidence type="ECO:0000256" key="1">
    <source>
        <dbReference type="ARBA" id="ARBA00004167"/>
    </source>
</evidence>
<protein>
    <recommendedName>
        <fullName evidence="9">Metalloprotease</fullName>
    </recommendedName>
</protein>
<accession>A0A3E0HE74</accession>
<evidence type="ECO:0000256" key="3">
    <source>
        <dbReference type="ARBA" id="ARBA00022989"/>
    </source>
</evidence>
<evidence type="ECO:0008006" key="9">
    <source>
        <dbReference type="Google" id="ProtNLM"/>
    </source>
</evidence>
<keyword evidence="3" id="KW-1133">Transmembrane helix</keyword>
<dbReference type="GO" id="GO:0016020">
    <property type="term" value="C:membrane"/>
    <property type="evidence" value="ECO:0007669"/>
    <property type="project" value="UniProtKB-SubCell"/>
</dbReference>
<evidence type="ECO:0000313" key="8">
    <source>
        <dbReference type="Proteomes" id="UP000256269"/>
    </source>
</evidence>
<feature type="region of interest" description="Disordered" evidence="5">
    <location>
        <begin position="39"/>
        <end position="67"/>
    </location>
</feature>
<reference evidence="7 8" key="1">
    <citation type="submission" date="2018-08" db="EMBL/GenBank/DDBJ databases">
        <title>Genomic Encyclopedia of Archaeal and Bacterial Type Strains, Phase II (KMG-II): from individual species to whole genera.</title>
        <authorList>
            <person name="Goeker M."/>
        </authorList>
    </citation>
    <scope>NUCLEOTIDE SEQUENCE [LARGE SCALE GENOMIC DNA]</scope>
    <source>
        <strain evidence="7 8">DSM 45791</strain>
    </source>
</reference>
<organism evidence="7 8">
    <name type="scientific">Kutzneria buriramensis</name>
    <dbReference type="NCBI Taxonomy" id="1045776"/>
    <lineage>
        <taxon>Bacteria</taxon>
        <taxon>Bacillati</taxon>
        <taxon>Actinomycetota</taxon>
        <taxon>Actinomycetes</taxon>
        <taxon>Pseudonocardiales</taxon>
        <taxon>Pseudonocardiaceae</taxon>
        <taxon>Kutzneria</taxon>
    </lineage>
</organism>
<dbReference type="Proteomes" id="UP000256269">
    <property type="component" value="Unassembled WGS sequence"/>
</dbReference>
<evidence type="ECO:0000313" key="7">
    <source>
        <dbReference type="EMBL" id="REH43497.1"/>
    </source>
</evidence>
<gene>
    <name evidence="7" type="ORF">BCF44_10940</name>
</gene>
<comment type="subcellular location">
    <subcellularLocation>
        <location evidence="1">Membrane</location>
        <topology evidence="1">Single-pass membrane protein</topology>
    </subcellularLocation>
</comment>
<evidence type="ECO:0000256" key="6">
    <source>
        <dbReference type="SAM" id="SignalP"/>
    </source>
</evidence>
<evidence type="ECO:0000256" key="4">
    <source>
        <dbReference type="ARBA" id="ARBA00023136"/>
    </source>
</evidence>
<feature type="compositionally biased region" description="Polar residues" evidence="5">
    <location>
        <begin position="39"/>
        <end position="48"/>
    </location>
</feature>